<evidence type="ECO:0000313" key="10">
    <source>
        <dbReference type="EMBL" id="SDG43836.1"/>
    </source>
</evidence>
<feature type="domain" description="Histidine kinase" evidence="7">
    <location>
        <begin position="578"/>
        <end position="797"/>
    </location>
</feature>
<dbReference type="Pfam" id="PF08448">
    <property type="entry name" value="PAS_4"/>
    <property type="match status" value="1"/>
</dbReference>
<dbReference type="EMBL" id="FNCV01000001">
    <property type="protein sequence ID" value="SDG43836.1"/>
    <property type="molecule type" value="Genomic_DNA"/>
</dbReference>
<dbReference type="SUPFAM" id="SSF47384">
    <property type="entry name" value="Homodimeric domain of signal transducing histidine kinase"/>
    <property type="match status" value="1"/>
</dbReference>
<dbReference type="InterPro" id="IPR000700">
    <property type="entry name" value="PAS-assoc_C"/>
</dbReference>
<evidence type="ECO:0000256" key="3">
    <source>
        <dbReference type="ARBA" id="ARBA00022553"/>
    </source>
</evidence>
<dbReference type="CDD" id="cd00075">
    <property type="entry name" value="HATPase"/>
    <property type="match status" value="1"/>
</dbReference>
<dbReference type="SUPFAM" id="SSF55785">
    <property type="entry name" value="PYP-like sensor domain (PAS domain)"/>
    <property type="match status" value="2"/>
</dbReference>
<comment type="catalytic activity">
    <reaction evidence="1">
        <text>ATP + protein L-histidine = ADP + protein N-phospho-L-histidine.</text>
        <dbReference type="EC" id="2.7.13.3"/>
    </reaction>
</comment>
<dbReference type="CDD" id="cd12914">
    <property type="entry name" value="PDC1_DGC_like"/>
    <property type="match status" value="1"/>
</dbReference>
<dbReference type="STRING" id="83401.SAMN05421742_101247"/>
<dbReference type="EC" id="2.7.13.3" evidence="2"/>
<dbReference type="InterPro" id="IPR050736">
    <property type="entry name" value="Sensor_HK_Regulatory"/>
</dbReference>
<evidence type="ECO:0000256" key="1">
    <source>
        <dbReference type="ARBA" id="ARBA00000085"/>
    </source>
</evidence>
<dbReference type="InterPro" id="IPR000014">
    <property type="entry name" value="PAS"/>
</dbReference>
<dbReference type="CDD" id="cd00130">
    <property type="entry name" value="PAS"/>
    <property type="match status" value="2"/>
</dbReference>
<evidence type="ECO:0000259" key="8">
    <source>
        <dbReference type="PROSITE" id="PS50112"/>
    </source>
</evidence>
<dbReference type="GO" id="GO:0000155">
    <property type="term" value="F:phosphorelay sensor kinase activity"/>
    <property type="evidence" value="ECO:0007669"/>
    <property type="project" value="InterPro"/>
</dbReference>
<dbReference type="InterPro" id="IPR005467">
    <property type="entry name" value="His_kinase_dom"/>
</dbReference>
<dbReference type="Gene3D" id="1.10.287.130">
    <property type="match status" value="1"/>
</dbReference>
<dbReference type="Gene3D" id="3.30.450.20">
    <property type="entry name" value="PAS domain"/>
    <property type="match status" value="3"/>
</dbReference>
<sequence length="813" mass="88994">MVGRSVLGWRQGENGHGAFGLMLMAAVGVLVLWFAFQAWTDYRHELAFAEKDLHDRLTLVRSHHQHAFHLIDVTLQALVAEVEQARRFGTPRAPLEEHENLRRLSGSAEVIGFLALIDRRGRVRVSSTHYPLDPTVWVEDRPYFQALAQEDRLFVGEPMQARGGIDQWFLGMARRINDPDGSFAGVALASASPLYFQGFYGSGTGVDELSTLLISPGGQVVAAAVPGLAPGQSLIGHPLAEAARHLELPLDSLRRQPGPETGGLIERRSGALVAVSELDNVPLRLVMVQPLRTVIRAWSERLLLNLLLLAMAVTLLGAVWVALRRVEAERDRFFDVSPEMVCVTGFDHRLRRVNPAWEAVLGYPSAELVGRDFNELLHPRDIDPTADAVARLAQGEVVRDLRNRLIARDGHQVWLSWSAVAHGGRVYAVSRDISAQVQASRALEASEARLRGIFDNVIDAILMLDEEGKVLAANRTVEQIFGYTAKQLTGQNIALISADWEATHLESFVGHFLAAETEILTAPPVVVAARRRDGSRFPLELGLSEVCEEEGERVLIAVCRDITERQRLEQMKDEVVATISHELRTPITAIHGALGLLAGGRAGELSDKAAGLVRLAHDNCHRLVELVNDILDIHRLEAGGMPFTLAPVDLAQVAAQAVAEMATYDSQSQVELVLDGDEPGLMVRGDQRRLGQVLSNLLSNAIKFSPPGGRVEVRLRPAGDWVEVAVIDQGPGIPAELRPRLFERFTQGSPPGTGGRRGSGLGLSIVKALLDRHRGHVQVDSEPGQGATFRVYLPRLDGPEDTLPRPPEEETAP</sequence>
<dbReference type="SMART" id="SM00091">
    <property type="entry name" value="PAS"/>
    <property type="match status" value="2"/>
</dbReference>
<dbReference type="PROSITE" id="PS50109">
    <property type="entry name" value="HIS_KIN"/>
    <property type="match status" value="1"/>
</dbReference>
<feature type="domain" description="PAC" evidence="9">
    <location>
        <begin position="523"/>
        <end position="574"/>
    </location>
</feature>
<dbReference type="InterPro" id="IPR001610">
    <property type="entry name" value="PAC"/>
</dbReference>
<dbReference type="InterPro" id="IPR003594">
    <property type="entry name" value="HATPase_dom"/>
</dbReference>
<dbReference type="InterPro" id="IPR004358">
    <property type="entry name" value="Sig_transdc_His_kin-like_C"/>
</dbReference>
<evidence type="ECO:0000256" key="6">
    <source>
        <dbReference type="ARBA" id="ARBA00023012"/>
    </source>
</evidence>
<keyword evidence="11" id="KW-1185">Reference proteome</keyword>
<dbReference type="SUPFAM" id="SSF55874">
    <property type="entry name" value="ATPase domain of HSP90 chaperone/DNA topoisomerase II/histidine kinase"/>
    <property type="match status" value="1"/>
</dbReference>
<dbReference type="NCBIfam" id="TIGR00229">
    <property type="entry name" value="sensory_box"/>
    <property type="match status" value="2"/>
</dbReference>
<dbReference type="AlphaFoldDB" id="A0A1G7U8D7"/>
<dbReference type="PRINTS" id="PR00344">
    <property type="entry name" value="BCTRLSENSOR"/>
</dbReference>
<dbReference type="SMART" id="SM00387">
    <property type="entry name" value="HATPase_c"/>
    <property type="match status" value="1"/>
</dbReference>
<accession>A0A1G7U8D7</accession>
<dbReference type="Proteomes" id="UP000217076">
    <property type="component" value="Unassembled WGS sequence"/>
</dbReference>
<keyword evidence="3" id="KW-0597">Phosphoprotein</keyword>
<dbReference type="PROSITE" id="PS50113">
    <property type="entry name" value="PAC"/>
    <property type="match status" value="1"/>
</dbReference>
<organism evidence="10 11">
    <name type="scientific">Roseospirillum parvum</name>
    <dbReference type="NCBI Taxonomy" id="83401"/>
    <lineage>
        <taxon>Bacteria</taxon>
        <taxon>Pseudomonadati</taxon>
        <taxon>Pseudomonadota</taxon>
        <taxon>Alphaproteobacteria</taxon>
        <taxon>Rhodospirillales</taxon>
        <taxon>Rhodospirillaceae</taxon>
        <taxon>Roseospirillum</taxon>
    </lineage>
</organism>
<dbReference type="Pfam" id="PF00512">
    <property type="entry name" value="HisKA"/>
    <property type="match status" value="1"/>
</dbReference>
<keyword evidence="5" id="KW-0418">Kinase</keyword>
<dbReference type="InterPro" id="IPR013656">
    <property type="entry name" value="PAS_4"/>
</dbReference>
<evidence type="ECO:0000313" key="11">
    <source>
        <dbReference type="Proteomes" id="UP000217076"/>
    </source>
</evidence>
<dbReference type="Gene3D" id="3.30.565.10">
    <property type="entry name" value="Histidine kinase-like ATPase, C-terminal domain"/>
    <property type="match status" value="1"/>
</dbReference>
<dbReference type="PANTHER" id="PTHR43711:SF1">
    <property type="entry name" value="HISTIDINE KINASE 1"/>
    <property type="match status" value="1"/>
</dbReference>
<dbReference type="OrthoDB" id="9810730at2"/>
<name>A0A1G7U8D7_9PROT</name>
<protein>
    <recommendedName>
        <fullName evidence="2">histidine kinase</fullName>
        <ecNumber evidence="2">2.7.13.3</ecNumber>
    </recommendedName>
</protein>
<feature type="domain" description="PAS" evidence="8">
    <location>
        <begin position="446"/>
        <end position="492"/>
    </location>
</feature>
<evidence type="ECO:0000256" key="2">
    <source>
        <dbReference type="ARBA" id="ARBA00012438"/>
    </source>
</evidence>
<feature type="domain" description="PAS" evidence="8">
    <location>
        <begin position="326"/>
        <end position="396"/>
    </location>
</feature>
<evidence type="ECO:0000259" key="9">
    <source>
        <dbReference type="PROSITE" id="PS50113"/>
    </source>
</evidence>
<dbReference type="SMART" id="SM00086">
    <property type="entry name" value="PAC"/>
    <property type="match status" value="2"/>
</dbReference>
<dbReference type="InterPro" id="IPR036890">
    <property type="entry name" value="HATPase_C_sf"/>
</dbReference>
<gene>
    <name evidence="10" type="ORF">SAMN05421742_101247</name>
</gene>
<dbReference type="PROSITE" id="PS50112">
    <property type="entry name" value="PAS"/>
    <property type="match status" value="2"/>
</dbReference>
<dbReference type="InterPro" id="IPR036097">
    <property type="entry name" value="HisK_dim/P_sf"/>
</dbReference>
<evidence type="ECO:0000259" key="7">
    <source>
        <dbReference type="PROSITE" id="PS50109"/>
    </source>
</evidence>
<dbReference type="RefSeq" id="WP_092614167.1">
    <property type="nucleotide sequence ID" value="NZ_FNCV01000001.1"/>
</dbReference>
<keyword evidence="6" id="KW-0902">Two-component regulatory system</keyword>
<proteinExistence type="predicted"/>
<evidence type="ECO:0000256" key="5">
    <source>
        <dbReference type="ARBA" id="ARBA00022777"/>
    </source>
</evidence>
<evidence type="ECO:0000256" key="4">
    <source>
        <dbReference type="ARBA" id="ARBA00022679"/>
    </source>
</evidence>
<dbReference type="SMART" id="SM00388">
    <property type="entry name" value="HisKA"/>
    <property type="match status" value="1"/>
</dbReference>
<dbReference type="FunFam" id="3.30.565.10:FF:000006">
    <property type="entry name" value="Sensor histidine kinase WalK"/>
    <property type="match status" value="1"/>
</dbReference>
<dbReference type="PANTHER" id="PTHR43711">
    <property type="entry name" value="TWO-COMPONENT HISTIDINE KINASE"/>
    <property type="match status" value="1"/>
</dbReference>
<dbReference type="Pfam" id="PF13426">
    <property type="entry name" value="PAS_9"/>
    <property type="match status" value="1"/>
</dbReference>
<dbReference type="CDD" id="cd00082">
    <property type="entry name" value="HisKA"/>
    <property type="match status" value="1"/>
</dbReference>
<dbReference type="InterPro" id="IPR003661">
    <property type="entry name" value="HisK_dim/P_dom"/>
</dbReference>
<dbReference type="InterPro" id="IPR035965">
    <property type="entry name" value="PAS-like_dom_sf"/>
</dbReference>
<dbReference type="Pfam" id="PF02518">
    <property type="entry name" value="HATPase_c"/>
    <property type="match status" value="1"/>
</dbReference>
<reference evidence="11" key="1">
    <citation type="submission" date="2016-10" db="EMBL/GenBank/DDBJ databases">
        <authorList>
            <person name="Varghese N."/>
            <person name="Submissions S."/>
        </authorList>
    </citation>
    <scope>NUCLEOTIDE SEQUENCE [LARGE SCALE GENOMIC DNA]</scope>
    <source>
        <strain evidence="11">930I</strain>
    </source>
</reference>
<keyword evidence="4" id="KW-0808">Transferase</keyword>